<evidence type="ECO:0000313" key="2">
    <source>
        <dbReference type="EMBL" id="KAK8120432.1"/>
    </source>
</evidence>
<feature type="transmembrane region" description="Helical" evidence="1">
    <location>
        <begin position="130"/>
        <end position="147"/>
    </location>
</feature>
<feature type="transmembrane region" description="Helical" evidence="1">
    <location>
        <begin position="71"/>
        <end position="93"/>
    </location>
</feature>
<dbReference type="Proteomes" id="UP001392437">
    <property type="component" value="Unassembled WGS sequence"/>
</dbReference>
<sequence length="148" mass="16329">MDLVPEPRAVVRPRARRRQRQRLVALQVLLQQPLLPVVPDDDLVVQVVLVLGAQRLVVVAVLGHEDGAERLGLGAEVVIFFFFFFFFFLLLIFLLLISLLLLLFLLVDAVALGYVLLAHARGDVVRTGPLAIHPGPLVVVFLVLPVGS</sequence>
<gene>
    <name evidence="2" type="ORF">PG999_004552</name>
</gene>
<name>A0AAW0QZJ8_9PEZI</name>
<proteinExistence type="predicted"/>
<dbReference type="AlphaFoldDB" id="A0AAW0QZJ8"/>
<keyword evidence="3" id="KW-1185">Reference proteome</keyword>
<comment type="caution">
    <text evidence="2">The sequence shown here is derived from an EMBL/GenBank/DDBJ whole genome shotgun (WGS) entry which is preliminary data.</text>
</comment>
<dbReference type="EMBL" id="JAQQWP010000004">
    <property type="protein sequence ID" value="KAK8120432.1"/>
    <property type="molecule type" value="Genomic_DNA"/>
</dbReference>
<organism evidence="2 3">
    <name type="scientific">Apiospora kogelbergensis</name>
    <dbReference type="NCBI Taxonomy" id="1337665"/>
    <lineage>
        <taxon>Eukaryota</taxon>
        <taxon>Fungi</taxon>
        <taxon>Dikarya</taxon>
        <taxon>Ascomycota</taxon>
        <taxon>Pezizomycotina</taxon>
        <taxon>Sordariomycetes</taxon>
        <taxon>Xylariomycetidae</taxon>
        <taxon>Amphisphaeriales</taxon>
        <taxon>Apiosporaceae</taxon>
        <taxon>Apiospora</taxon>
    </lineage>
</organism>
<evidence type="ECO:0000313" key="3">
    <source>
        <dbReference type="Proteomes" id="UP001392437"/>
    </source>
</evidence>
<keyword evidence="1" id="KW-0472">Membrane</keyword>
<feature type="transmembrane region" description="Helical" evidence="1">
    <location>
        <begin position="43"/>
        <end position="64"/>
    </location>
</feature>
<accession>A0AAW0QZJ8</accession>
<feature type="transmembrane region" description="Helical" evidence="1">
    <location>
        <begin position="99"/>
        <end position="118"/>
    </location>
</feature>
<reference evidence="2 3" key="1">
    <citation type="submission" date="2023-01" db="EMBL/GenBank/DDBJ databases">
        <title>Analysis of 21 Apiospora genomes using comparative genomics revels a genus with tremendous synthesis potential of carbohydrate active enzymes and secondary metabolites.</title>
        <authorList>
            <person name="Sorensen T."/>
        </authorList>
    </citation>
    <scope>NUCLEOTIDE SEQUENCE [LARGE SCALE GENOMIC DNA]</scope>
    <source>
        <strain evidence="2 3">CBS 117206</strain>
    </source>
</reference>
<keyword evidence="1" id="KW-0812">Transmembrane</keyword>
<evidence type="ECO:0000256" key="1">
    <source>
        <dbReference type="SAM" id="Phobius"/>
    </source>
</evidence>
<keyword evidence="1" id="KW-1133">Transmembrane helix</keyword>
<protein>
    <submittedName>
        <fullName evidence="2">Uncharacterized protein</fullName>
    </submittedName>
</protein>